<dbReference type="Proteomes" id="UP001215280">
    <property type="component" value="Unassembled WGS sequence"/>
</dbReference>
<organism evidence="2 3">
    <name type="scientific">Mycena maculata</name>
    <dbReference type="NCBI Taxonomy" id="230809"/>
    <lineage>
        <taxon>Eukaryota</taxon>
        <taxon>Fungi</taxon>
        <taxon>Dikarya</taxon>
        <taxon>Basidiomycota</taxon>
        <taxon>Agaricomycotina</taxon>
        <taxon>Agaricomycetes</taxon>
        <taxon>Agaricomycetidae</taxon>
        <taxon>Agaricales</taxon>
        <taxon>Marasmiineae</taxon>
        <taxon>Mycenaceae</taxon>
        <taxon>Mycena</taxon>
    </lineage>
</organism>
<evidence type="ECO:0000313" key="2">
    <source>
        <dbReference type="EMBL" id="KAJ7752490.1"/>
    </source>
</evidence>
<dbReference type="EMBL" id="JARJLG010000074">
    <property type="protein sequence ID" value="KAJ7752490.1"/>
    <property type="molecule type" value="Genomic_DNA"/>
</dbReference>
<feature type="region of interest" description="Disordered" evidence="1">
    <location>
        <begin position="173"/>
        <end position="206"/>
    </location>
</feature>
<feature type="region of interest" description="Disordered" evidence="1">
    <location>
        <begin position="274"/>
        <end position="304"/>
    </location>
</feature>
<reference evidence="2" key="1">
    <citation type="submission" date="2023-03" db="EMBL/GenBank/DDBJ databases">
        <title>Massive genome expansion in bonnet fungi (Mycena s.s.) driven by repeated elements and novel gene families across ecological guilds.</title>
        <authorList>
            <consortium name="Lawrence Berkeley National Laboratory"/>
            <person name="Harder C.B."/>
            <person name="Miyauchi S."/>
            <person name="Viragh M."/>
            <person name="Kuo A."/>
            <person name="Thoen E."/>
            <person name="Andreopoulos B."/>
            <person name="Lu D."/>
            <person name="Skrede I."/>
            <person name="Drula E."/>
            <person name="Henrissat B."/>
            <person name="Morin E."/>
            <person name="Kohler A."/>
            <person name="Barry K."/>
            <person name="LaButti K."/>
            <person name="Morin E."/>
            <person name="Salamov A."/>
            <person name="Lipzen A."/>
            <person name="Mereny Z."/>
            <person name="Hegedus B."/>
            <person name="Baldrian P."/>
            <person name="Stursova M."/>
            <person name="Weitz H."/>
            <person name="Taylor A."/>
            <person name="Grigoriev I.V."/>
            <person name="Nagy L.G."/>
            <person name="Martin F."/>
            <person name="Kauserud H."/>
        </authorList>
    </citation>
    <scope>NUCLEOTIDE SEQUENCE</scope>
    <source>
        <strain evidence="2">CBHHK188m</strain>
    </source>
</reference>
<evidence type="ECO:0000313" key="3">
    <source>
        <dbReference type="Proteomes" id="UP001215280"/>
    </source>
</evidence>
<sequence>MRLKNQRTERVDVINCSTLQASGREWQLQSKFLSPQYAKWMDGRPIMLSQCCPNLAFFLFLTISGILEVCFDEGKFPICKGQQDVLPGLAWLLPAFWLEAKAKDREIYASRITSVTSAIIGSQTSRSNLAGTKCVYAKTADENVMHGQNLKIIRTHDSSSAMTPDVAVTDEPGVDEPGSAIGVPSADSEEFFSPGSASQDVHTNPPYPVPSTIEACEVMMHPIICSLFSLLGEAIFSPGTGGLDIQESGTQVGARGFKSIGGAEIPHHLMMCGIPSLQPSTTSLSQSNRPPQTGKSVDQPEQEK</sequence>
<keyword evidence="3" id="KW-1185">Reference proteome</keyword>
<gene>
    <name evidence="2" type="ORF">DFH07DRAFT_774429</name>
</gene>
<accession>A0AAD7J0J2</accession>
<protein>
    <submittedName>
        <fullName evidence="2">Uncharacterized protein</fullName>
    </submittedName>
</protein>
<feature type="compositionally biased region" description="Low complexity" evidence="1">
    <location>
        <begin position="275"/>
        <end position="287"/>
    </location>
</feature>
<comment type="caution">
    <text evidence="2">The sequence shown here is derived from an EMBL/GenBank/DDBJ whole genome shotgun (WGS) entry which is preliminary data.</text>
</comment>
<evidence type="ECO:0000256" key="1">
    <source>
        <dbReference type="SAM" id="MobiDB-lite"/>
    </source>
</evidence>
<name>A0AAD7J0J2_9AGAR</name>
<dbReference type="AlphaFoldDB" id="A0AAD7J0J2"/>
<proteinExistence type="predicted"/>